<dbReference type="InterPro" id="IPR022880">
    <property type="entry name" value="DNApol_IV"/>
</dbReference>
<dbReference type="Pfam" id="PF00817">
    <property type="entry name" value="IMS"/>
    <property type="match status" value="1"/>
</dbReference>
<proteinExistence type="inferred from homology"/>
<keyword evidence="4" id="KW-0235">DNA replication</keyword>
<dbReference type="RefSeq" id="WP_323280782.1">
    <property type="nucleotide sequence ID" value="NZ_JAYGGQ010000018.1"/>
</dbReference>
<gene>
    <name evidence="4 7" type="primary">dinB</name>
    <name evidence="7" type="ORF">SPF06_19310</name>
</gene>
<reference evidence="7 8" key="1">
    <citation type="submission" date="2023-12" db="EMBL/GenBank/DDBJ databases">
        <title>Sinomonas terricola sp. nov, isolated from litchi orchard soil in Guangdong, PR China.</title>
        <authorList>
            <person name="Jiaxin W."/>
            <person name="Yang Z."/>
            <person name="Honghui Z."/>
        </authorList>
    </citation>
    <scope>NUCLEOTIDE SEQUENCE [LARGE SCALE GENOMIC DNA]</scope>
    <source>
        <strain evidence="7 8">JGH33</strain>
    </source>
</reference>
<dbReference type="Proteomes" id="UP001304769">
    <property type="component" value="Unassembled WGS sequence"/>
</dbReference>
<name>A0ABU5TCT3_9MICC</name>
<keyword evidence="4 7" id="KW-0548">Nucleotidyltransferase</keyword>
<dbReference type="PROSITE" id="PS50173">
    <property type="entry name" value="UMUC"/>
    <property type="match status" value="1"/>
</dbReference>
<dbReference type="GO" id="GO:0003887">
    <property type="term" value="F:DNA-directed DNA polymerase activity"/>
    <property type="evidence" value="ECO:0007669"/>
    <property type="project" value="UniProtKB-EC"/>
</dbReference>
<comment type="cofactor">
    <cofactor evidence="4">
        <name>Mg(2+)</name>
        <dbReference type="ChEBI" id="CHEBI:18420"/>
    </cofactor>
    <text evidence="4">Binds 2 magnesium ions per subunit.</text>
</comment>
<comment type="caution">
    <text evidence="7">The sequence shown here is derived from an EMBL/GenBank/DDBJ whole genome shotgun (WGS) entry which is preliminary data.</text>
</comment>
<dbReference type="Gene3D" id="3.30.70.270">
    <property type="match status" value="1"/>
</dbReference>
<dbReference type="EC" id="2.7.7.7" evidence="4"/>
<organism evidence="7 8">
    <name type="scientific">Sinomonas terricola</name>
    <dbReference type="NCBI Taxonomy" id="3110330"/>
    <lineage>
        <taxon>Bacteria</taxon>
        <taxon>Bacillati</taxon>
        <taxon>Actinomycetota</taxon>
        <taxon>Actinomycetes</taxon>
        <taxon>Micrococcales</taxon>
        <taxon>Micrococcaceae</taxon>
        <taxon>Sinomonas</taxon>
    </lineage>
</organism>
<dbReference type="InterPro" id="IPR001126">
    <property type="entry name" value="UmuC"/>
</dbReference>
<keyword evidence="4" id="KW-0460">Magnesium</keyword>
<evidence type="ECO:0000313" key="7">
    <source>
        <dbReference type="EMBL" id="MEA5456876.1"/>
    </source>
</evidence>
<keyword evidence="4" id="KW-0479">Metal-binding</keyword>
<feature type="site" description="Substrate discrimination" evidence="4">
    <location>
        <position position="34"/>
    </location>
</feature>
<sequence>MEERGGRAVGEGDSEPLDSLRRRGILHVDMDAFFVGVEQRERPELRGQMVIVGFPSERSVVLSASYEARAYGVRSAMPMASALRLCPRAIVVEPRHALYYEVSRELMALFREFTDLVEPLSVDEAFLDVSGAVRRLGAPEHIAAAIKAEVRSRLGLTASVGVAATKFVAKIASARSKPDGLLVIRPEDTVPYLHALPVEALWGIGGKTAEVLARLGIHTVEDLAHTPDSTLRRMLGASGLHAKSLSWGIDPRRVTPQREEKSVGAEETFASDVVEDEVLKRELLRLSHRVAARLRSAGLEAGTVALKLRYADFSTLSRSRALTVPSDSAHVLYREGVRLLEGIGPRPQSVRLVGLRGERLSRGGGAVQLSLERGEDNWRTAEKTIDAVAARFGHSSVRPASLLGEGSDRRRPSSADESPGPSL</sequence>
<dbReference type="InterPro" id="IPR043502">
    <property type="entry name" value="DNA/RNA_pol_sf"/>
</dbReference>
<evidence type="ECO:0000256" key="4">
    <source>
        <dbReference type="HAMAP-Rule" id="MF_01113"/>
    </source>
</evidence>
<dbReference type="InterPro" id="IPR017961">
    <property type="entry name" value="DNA_pol_Y-fam_little_finger"/>
</dbReference>
<keyword evidence="4" id="KW-0238">DNA-binding</keyword>
<dbReference type="Gene3D" id="1.10.150.20">
    <property type="entry name" value="5' to 3' exonuclease, C-terminal subdomain"/>
    <property type="match status" value="1"/>
</dbReference>
<dbReference type="NCBIfam" id="NF003015">
    <property type="entry name" value="PRK03858.1"/>
    <property type="match status" value="1"/>
</dbReference>
<dbReference type="EMBL" id="JAYGGQ010000018">
    <property type="protein sequence ID" value="MEA5456876.1"/>
    <property type="molecule type" value="Genomic_DNA"/>
</dbReference>
<dbReference type="SUPFAM" id="SSF100879">
    <property type="entry name" value="Lesion bypass DNA polymerase (Y-family), little finger domain"/>
    <property type="match status" value="1"/>
</dbReference>
<evidence type="ECO:0000259" key="6">
    <source>
        <dbReference type="PROSITE" id="PS50173"/>
    </source>
</evidence>
<dbReference type="HAMAP" id="MF_01113">
    <property type="entry name" value="DNApol_IV"/>
    <property type="match status" value="1"/>
</dbReference>
<feature type="domain" description="UmuC" evidence="6">
    <location>
        <begin position="25"/>
        <end position="205"/>
    </location>
</feature>
<keyword evidence="4" id="KW-0963">Cytoplasm</keyword>
<dbReference type="PANTHER" id="PTHR11076:SF33">
    <property type="entry name" value="DNA POLYMERASE KAPPA"/>
    <property type="match status" value="1"/>
</dbReference>
<keyword evidence="4 7" id="KW-0808">Transferase</keyword>
<comment type="subcellular location">
    <subcellularLocation>
        <location evidence="4">Cytoplasm</location>
    </subcellularLocation>
</comment>
<keyword evidence="4" id="KW-0515">Mutator protein</keyword>
<dbReference type="InterPro" id="IPR043128">
    <property type="entry name" value="Rev_trsase/Diguanyl_cyclase"/>
</dbReference>
<evidence type="ECO:0000256" key="2">
    <source>
        <dbReference type="ARBA" id="ARBA00025589"/>
    </source>
</evidence>
<protein>
    <recommendedName>
        <fullName evidence="4">DNA polymerase IV</fullName>
        <shortName evidence="4">Pol IV</shortName>
        <ecNumber evidence="4">2.7.7.7</ecNumber>
    </recommendedName>
</protein>
<evidence type="ECO:0000256" key="3">
    <source>
        <dbReference type="ARBA" id="ARBA00049244"/>
    </source>
</evidence>
<evidence type="ECO:0000313" key="8">
    <source>
        <dbReference type="Proteomes" id="UP001304769"/>
    </source>
</evidence>
<feature type="binding site" evidence="4">
    <location>
        <position position="29"/>
    </location>
    <ligand>
        <name>Mg(2+)</name>
        <dbReference type="ChEBI" id="CHEBI:18420"/>
    </ligand>
</feature>
<dbReference type="CDD" id="cd03586">
    <property type="entry name" value="PolY_Pol_IV_kappa"/>
    <property type="match status" value="1"/>
</dbReference>
<feature type="region of interest" description="Disordered" evidence="5">
    <location>
        <begin position="399"/>
        <end position="423"/>
    </location>
</feature>
<comment type="function">
    <text evidence="2 4">Poorly processive, error-prone DNA polymerase involved in untargeted mutagenesis. Copies undamaged DNA at stalled replication forks, which arise in vivo from mismatched or misaligned primer ends. These misaligned primers can be extended by PolIV. Exhibits no 3'-5' exonuclease (proofreading) activity. May be involved in translesional synthesis, in conjunction with the beta clamp from PolIII.</text>
</comment>
<comment type="similarity">
    <text evidence="1 4">Belongs to the DNA polymerase type-Y family.</text>
</comment>
<dbReference type="InterPro" id="IPR036775">
    <property type="entry name" value="DNA_pol_Y-fam_lit_finger_sf"/>
</dbReference>
<keyword evidence="4" id="KW-0227">DNA damage</keyword>
<comment type="subunit">
    <text evidence="4">Monomer.</text>
</comment>
<dbReference type="Gene3D" id="3.40.1170.60">
    <property type="match status" value="1"/>
</dbReference>
<comment type="catalytic activity">
    <reaction evidence="3 4">
        <text>DNA(n) + a 2'-deoxyribonucleoside 5'-triphosphate = DNA(n+1) + diphosphate</text>
        <dbReference type="Rhea" id="RHEA:22508"/>
        <dbReference type="Rhea" id="RHEA-COMP:17339"/>
        <dbReference type="Rhea" id="RHEA-COMP:17340"/>
        <dbReference type="ChEBI" id="CHEBI:33019"/>
        <dbReference type="ChEBI" id="CHEBI:61560"/>
        <dbReference type="ChEBI" id="CHEBI:173112"/>
        <dbReference type="EC" id="2.7.7.7"/>
    </reaction>
</comment>
<dbReference type="Pfam" id="PF11799">
    <property type="entry name" value="IMS_C"/>
    <property type="match status" value="1"/>
</dbReference>
<dbReference type="NCBIfam" id="NF002677">
    <property type="entry name" value="PRK02406.1"/>
    <property type="match status" value="1"/>
</dbReference>
<dbReference type="PANTHER" id="PTHR11076">
    <property type="entry name" value="DNA REPAIR POLYMERASE UMUC / TRANSFERASE FAMILY MEMBER"/>
    <property type="match status" value="1"/>
</dbReference>
<evidence type="ECO:0000256" key="1">
    <source>
        <dbReference type="ARBA" id="ARBA00010945"/>
    </source>
</evidence>
<dbReference type="SUPFAM" id="SSF56672">
    <property type="entry name" value="DNA/RNA polymerases"/>
    <property type="match status" value="1"/>
</dbReference>
<evidence type="ECO:0000256" key="5">
    <source>
        <dbReference type="SAM" id="MobiDB-lite"/>
    </source>
</evidence>
<accession>A0ABU5TCT3</accession>
<feature type="binding site" evidence="4">
    <location>
        <position position="123"/>
    </location>
    <ligand>
        <name>Mg(2+)</name>
        <dbReference type="ChEBI" id="CHEBI:18420"/>
    </ligand>
</feature>
<dbReference type="InterPro" id="IPR024728">
    <property type="entry name" value="PolY_HhH_motif"/>
</dbReference>
<keyword evidence="4" id="KW-0239">DNA-directed DNA polymerase</keyword>
<dbReference type="Pfam" id="PF11798">
    <property type="entry name" value="IMS_HHH"/>
    <property type="match status" value="1"/>
</dbReference>
<dbReference type="InterPro" id="IPR050116">
    <property type="entry name" value="DNA_polymerase-Y"/>
</dbReference>
<dbReference type="Gene3D" id="3.30.1490.100">
    <property type="entry name" value="DNA polymerase, Y-family, little finger domain"/>
    <property type="match status" value="1"/>
</dbReference>
<feature type="active site" evidence="4">
    <location>
        <position position="124"/>
    </location>
</feature>
<keyword evidence="4" id="KW-0234">DNA repair</keyword>
<keyword evidence="8" id="KW-1185">Reference proteome</keyword>